<dbReference type="SUPFAM" id="SSF53223">
    <property type="entry name" value="Aminoacid dehydrogenase-like, N-terminal domain"/>
    <property type="match status" value="1"/>
</dbReference>
<feature type="active site" description="Proton acceptor" evidence="5">
    <location>
        <position position="92"/>
    </location>
</feature>
<dbReference type="Gene3D" id="3.40.50.720">
    <property type="entry name" value="NAD(P)-binding Rossmann-like Domain"/>
    <property type="match status" value="1"/>
</dbReference>
<feature type="binding site" evidence="7">
    <location>
        <position position="160"/>
    </location>
    <ligand>
        <name>a divalent metal cation</name>
        <dbReference type="ChEBI" id="CHEBI:60240"/>
    </ligand>
</feature>
<feature type="binding site" evidence="6">
    <location>
        <position position="317"/>
    </location>
    <ligand>
        <name>(S)-malate</name>
        <dbReference type="ChEBI" id="CHEBI:15589"/>
    </ligand>
</feature>
<evidence type="ECO:0000256" key="3">
    <source>
        <dbReference type="ARBA" id="ARBA00022723"/>
    </source>
</evidence>
<comment type="cofactor">
    <cofactor evidence="1">
        <name>Mn(2+)</name>
        <dbReference type="ChEBI" id="CHEBI:29035"/>
    </cofactor>
</comment>
<dbReference type="SUPFAM" id="SSF51735">
    <property type="entry name" value="NAD(P)-binding Rossmann-fold domains"/>
    <property type="match status" value="1"/>
</dbReference>
<feature type="binding site" evidence="7">
    <location>
        <position position="134"/>
    </location>
    <ligand>
        <name>a divalent metal cation</name>
        <dbReference type="ChEBI" id="CHEBI:60240"/>
    </ligand>
</feature>
<dbReference type="PANTHER" id="PTHR43237:SF4">
    <property type="entry name" value="NADP-DEPENDENT MALIC ENZYME"/>
    <property type="match status" value="1"/>
</dbReference>
<dbReference type="FunFam" id="3.40.50.10380:FF:000003">
    <property type="entry name" value="NADP-dependent malic enzyme"/>
    <property type="match status" value="1"/>
</dbReference>
<dbReference type="InterPro" id="IPR012301">
    <property type="entry name" value="Malic_N_dom"/>
</dbReference>
<feature type="binding site" evidence="7">
    <location>
        <position position="135"/>
    </location>
    <ligand>
        <name>a divalent metal cation</name>
        <dbReference type="ChEBI" id="CHEBI:60240"/>
    </ligand>
</feature>
<dbReference type="InterPro" id="IPR012302">
    <property type="entry name" value="Malic_NAD-bd"/>
</dbReference>
<evidence type="ECO:0000313" key="12">
    <source>
        <dbReference type="Proteomes" id="UP000315215"/>
    </source>
</evidence>
<dbReference type="Gene3D" id="3.40.50.10380">
    <property type="entry name" value="Malic enzyme, N-terminal domain"/>
    <property type="match status" value="1"/>
</dbReference>
<dbReference type="SMART" id="SM00919">
    <property type="entry name" value="Malic_M"/>
    <property type="match status" value="1"/>
</dbReference>
<proteinExistence type="inferred from homology"/>
<evidence type="ECO:0000259" key="10">
    <source>
        <dbReference type="SMART" id="SM01274"/>
    </source>
</evidence>
<dbReference type="InterPro" id="IPR037062">
    <property type="entry name" value="Malic_N_dom_sf"/>
</dbReference>
<reference evidence="11 12" key="1">
    <citation type="submission" date="2019-07" db="EMBL/GenBank/DDBJ databases">
        <authorList>
            <person name="Li J."/>
        </authorList>
    </citation>
    <scope>NUCLEOTIDE SEQUENCE [LARGE SCALE GENOMIC DNA]</scope>
    <source>
        <strain evidence="11 12">TKL69</strain>
    </source>
</reference>
<gene>
    <name evidence="11" type="ORF">FN924_12005</name>
</gene>
<feature type="active site" description="Proton donor" evidence="5">
    <location>
        <position position="37"/>
    </location>
</feature>
<dbReference type="GO" id="GO:0051287">
    <property type="term" value="F:NAD binding"/>
    <property type="evidence" value="ECO:0007669"/>
    <property type="project" value="InterPro"/>
</dbReference>
<dbReference type="InterPro" id="IPR046346">
    <property type="entry name" value="Aminoacid_DH-like_N_sf"/>
</dbReference>
<dbReference type="Proteomes" id="UP000315215">
    <property type="component" value="Chromosome"/>
</dbReference>
<dbReference type="OrthoDB" id="9805787at2"/>
<dbReference type="GO" id="GO:0016616">
    <property type="term" value="F:oxidoreductase activity, acting on the CH-OH group of donors, NAD or NADP as acceptor"/>
    <property type="evidence" value="ECO:0007669"/>
    <property type="project" value="InterPro"/>
</dbReference>
<feature type="domain" description="Malic enzyme NAD-binding" evidence="9">
    <location>
        <begin position="161"/>
        <end position="385"/>
    </location>
</feature>
<organism evidence="11 12">
    <name type="scientific">Radiobacillus deserti</name>
    <dbReference type="NCBI Taxonomy" id="2594883"/>
    <lineage>
        <taxon>Bacteria</taxon>
        <taxon>Bacillati</taxon>
        <taxon>Bacillota</taxon>
        <taxon>Bacilli</taxon>
        <taxon>Bacillales</taxon>
        <taxon>Bacillaceae</taxon>
        <taxon>Radiobacillus</taxon>
    </lineage>
</organism>
<accession>A0A516KHG5</accession>
<dbReference type="InterPro" id="IPR045213">
    <property type="entry name" value="Malic_NAD-bd_bact_type"/>
</dbReference>
<dbReference type="KEGG" id="aqt:FN924_12005"/>
<name>A0A516KHG5_9BACI</name>
<dbReference type="PANTHER" id="PTHR43237">
    <property type="entry name" value="NADP-DEPENDENT MALIC ENZYME"/>
    <property type="match status" value="1"/>
</dbReference>
<dbReference type="PRINTS" id="PR00072">
    <property type="entry name" value="MALOXRDTASE"/>
</dbReference>
<dbReference type="Pfam" id="PF03949">
    <property type="entry name" value="Malic_M"/>
    <property type="match status" value="1"/>
</dbReference>
<evidence type="ECO:0000259" key="9">
    <source>
        <dbReference type="SMART" id="SM00919"/>
    </source>
</evidence>
<dbReference type="Pfam" id="PF00390">
    <property type="entry name" value="malic"/>
    <property type="match status" value="1"/>
</dbReference>
<comment type="similarity">
    <text evidence="2 8">Belongs to the malic enzymes family.</text>
</comment>
<evidence type="ECO:0000256" key="7">
    <source>
        <dbReference type="PIRSR" id="PIRSR000106-3"/>
    </source>
</evidence>
<evidence type="ECO:0000256" key="5">
    <source>
        <dbReference type="PIRSR" id="PIRSR000106-1"/>
    </source>
</evidence>
<comment type="cofactor">
    <cofactor evidence="7">
        <name>Mg(2+)</name>
        <dbReference type="ChEBI" id="CHEBI:18420"/>
    </cofactor>
    <cofactor evidence="7">
        <name>Mn(2+)</name>
        <dbReference type="ChEBI" id="CHEBI:29035"/>
    </cofactor>
    <text evidence="7">Divalent metal cations. Prefers magnesium or manganese.</text>
</comment>
<sequence length="411" mass="44216">MSNLRDEALHIHRMNKGKLSTQSKIPVKNARDLSLAYSPGVAEPCKEIYNQKEAVYEYTMKGNMVAVVSDGSAVLGLGNIGPEAALPVMEGKSVLFKSFAGVDSFPICLDTHDVDEIVRTVKLMEPTFGGVNLEDIAAPNCFVIEERLKKETNIPIFHDDQHGTAIVTVAGLLNALKLVGKKFSDIKVVANGAGAAGIAIIKLLHSFGVRDMIMCDSKGAIFEGRKYGMNEVKDEVAKMTNKDKVEGNLEEVMEGADVFIGVSVGGLLSEEMVRTMKDDSIIFAMANPDPEIMPEAAKNAGARVIGTGRSDFPNQVNNVLAFPGIFRGALDVRATRINEKMKIAAAEAIAALISDDELNEDYVIPAPFDPRVAPAVAASVAKAAMESGVARIQVDPEEVAEKTRRLTLIED</sequence>
<dbReference type="InterPro" id="IPR001891">
    <property type="entry name" value="Malic_OxRdtase"/>
</dbReference>
<evidence type="ECO:0000256" key="2">
    <source>
        <dbReference type="ARBA" id="ARBA00008785"/>
    </source>
</evidence>
<feature type="binding site" evidence="6">
    <location>
        <position position="287"/>
    </location>
    <ligand>
        <name>(S)-malate</name>
        <dbReference type="ChEBI" id="CHEBI:15589"/>
    </ligand>
</feature>
<dbReference type="EMBL" id="CP041666">
    <property type="protein sequence ID" value="QDP40848.1"/>
    <property type="molecule type" value="Genomic_DNA"/>
</dbReference>
<dbReference type="InterPro" id="IPR015884">
    <property type="entry name" value="Malic_enzyme_CS"/>
</dbReference>
<feature type="domain" description="Malic enzyme N-terminal" evidence="10">
    <location>
        <begin position="16"/>
        <end position="149"/>
    </location>
</feature>
<dbReference type="InterPro" id="IPR036291">
    <property type="entry name" value="NAD(P)-bd_dom_sf"/>
</dbReference>
<evidence type="ECO:0000256" key="4">
    <source>
        <dbReference type="ARBA" id="ARBA00023002"/>
    </source>
</evidence>
<dbReference type="FunFam" id="3.40.50.720:FF:000095">
    <property type="entry name" value="NADP-dependent malic enzyme"/>
    <property type="match status" value="1"/>
</dbReference>
<dbReference type="CDD" id="cd05311">
    <property type="entry name" value="NAD_bind_2_malic_enz"/>
    <property type="match status" value="1"/>
</dbReference>
<dbReference type="GO" id="GO:0046872">
    <property type="term" value="F:metal ion binding"/>
    <property type="evidence" value="ECO:0007669"/>
    <property type="project" value="UniProtKB-KW"/>
</dbReference>
<dbReference type="SMART" id="SM01274">
    <property type="entry name" value="malic"/>
    <property type="match status" value="1"/>
</dbReference>
<dbReference type="PROSITE" id="PS00331">
    <property type="entry name" value="MALIC_ENZYMES"/>
    <property type="match status" value="1"/>
</dbReference>
<evidence type="ECO:0000256" key="1">
    <source>
        <dbReference type="ARBA" id="ARBA00001936"/>
    </source>
</evidence>
<keyword evidence="12" id="KW-1185">Reference proteome</keyword>
<dbReference type="InterPro" id="IPR051674">
    <property type="entry name" value="Malate_Decarboxylase"/>
</dbReference>
<protein>
    <submittedName>
        <fullName evidence="11">NAD-dependent malic enzyme</fullName>
    </submittedName>
</protein>
<dbReference type="PIRSF" id="PIRSF000106">
    <property type="entry name" value="ME"/>
    <property type="match status" value="1"/>
</dbReference>
<dbReference type="RefSeq" id="WP_143894797.1">
    <property type="nucleotide sequence ID" value="NZ_CP041666.1"/>
</dbReference>
<keyword evidence="4" id="KW-0560">Oxidoreductase</keyword>
<evidence type="ECO:0000313" key="11">
    <source>
        <dbReference type="EMBL" id="QDP40848.1"/>
    </source>
</evidence>
<dbReference type="GO" id="GO:0004470">
    <property type="term" value="F:malic enzyme activity"/>
    <property type="evidence" value="ECO:0007669"/>
    <property type="project" value="InterPro"/>
</dbReference>
<evidence type="ECO:0000256" key="6">
    <source>
        <dbReference type="PIRSR" id="PIRSR000106-2"/>
    </source>
</evidence>
<dbReference type="AlphaFoldDB" id="A0A516KHG5"/>
<evidence type="ECO:0000256" key="8">
    <source>
        <dbReference type="RuleBase" id="RU003427"/>
    </source>
</evidence>
<keyword evidence="3 7" id="KW-0479">Metal-binding</keyword>